<evidence type="ECO:0000313" key="10">
    <source>
        <dbReference type="EMBL" id="KEY18326.1"/>
    </source>
</evidence>
<dbReference type="PANTHER" id="PTHR43806">
    <property type="entry name" value="PEPTIDASE S8"/>
    <property type="match status" value="1"/>
</dbReference>
<dbReference type="Proteomes" id="UP000028349">
    <property type="component" value="Unassembled WGS sequence"/>
</dbReference>
<sequence>MTRNVFFSIGGILKYSLNLKSRIYKKSLTFLFLLLFGLFFGQFQKLDYKFEKLIQESKTTSSSAAKLSNLAKKLQLDEHLVVTAAGAQKMYSCIVYTKNATSLKAKGILVQSTLPTFVTALATLEDLQKMAEMKEVISILSPEFDELNNDVSRLQSGATLLQSGALNNTSYTGEGVLVGIYDSGIDWKHPDFRDPTDPTKSRIVSIWDQTLTKLETEVSPAGFTKGVEYTKAQIDDELDGTPTNYVRQKDTNGHGTHVAGTVTGNGAGLADRRHQGFAPKAGIVIVKGGNGSFPQTNTIDAVTYFQNVATALNKPIVVNMSIGGQTTAHDGSGPHEIAIDAFTTSAPGRVMVISAGNDYGKNVHRKVDIAPTESGNFSLTSGSNTTEAVFSIYMYGDKDNDVIAKLTTPDGNEYFSPPGATTEHAIMGGKFTAKVYNWVSSVNLKRYVQLVISRNEGTTENSEGVYKIDLQNTGVTPMLVHGWKVSEGVATTLVDGDNEFIVGSPGNATTAVTVASYLGRITSYRTTPAGGYALNGSIAEDISSFSAQGPRADGFQKPDITASGQWVVSAMSSDAKLPTSSTDNIDGTYYRKNQGTSMSAPGVAGAIALLLQANPNLTAAQVKAKLTENARQDAATNTTPNARWGFGKLDIYKTVADEIGCQTSETETIGYDEQFYINAQDTNATSTNYIFAVKYTPTITGKLGSVNFYTGSGASGDIPVTIQIRKVEDGKPGEVVATKTINSLSNDVQRSAWNSIDFTQFGVPVTSGEDFFVTIDASAGTMALRRESINLDNRSTYSTDNGVTWNASTSDYRIRAMAYEDKPQIKQLATQNESVTFELTDGKNYGTTSCNFVAMIEKTPTSTIAGNVTAKVWVTNPESTHVARRYEITPSNNPTTATGRVTLYFSQAEFDAYNATNSIKLPTSPTDEAGKANILVDKFAGTSSDNSGTISSYSNGFVTLTPNVENVKWNSTYQYWEVTLETSGFSGFFVRTASSTLATANVKQDQVVIYPNPVKEVLNIDLKAQNGKVKIFDLSGKVIKTAEVNKSGSIDVSKLMKGMYIVEITTDGNTKVTKKIIKE</sequence>
<dbReference type="InterPro" id="IPR036852">
    <property type="entry name" value="Peptidase_S8/S53_dom_sf"/>
</dbReference>
<evidence type="ECO:0000256" key="3">
    <source>
        <dbReference type="ARBA" id="ARBA00022729"/>
    </source>
</evidence>
<feature type="domain" description="Secretion system C-terminal sorting" evidence="9">
    <location>
        <begin position="1009"/>
        <end position="1077"/>
    </location>
</feature>
<keyword evidence="3" id="KW-0732">Signal</keyword>
<dbReference type="Gene3D" id="3.40.50.200">
    <property type="entry name" value="Peptidase S8/S53 domain"/>
    <property type="match status" value="1"/>
</dbReference>
<dbReference type="InterPro" id="IPR022398">
    <property type="entry name" value="Peptidase_S8_His-AS"/>
</dbReference>
<dbReference type="EMBL" id="LR134441">
    <property type="protein sequence ID" value="VEI01014.1"/>
    <property type="molecule type" value="Genomic_DNA"/>
</dbReference>
<evidence type="ECO:0000256" key="5">
    <source>
        <dbReference type="ARBA" id="ARBA00022825"/>
    </source>
</evidence>
<dbReference type="OrthoDB" id="9792152at2"/>
<dbReference type="InterPro" id="IPR015500">
    <property type="entry name" value="Peptidase_S8_subtilisin-rel"/>
</dbReference>
<evidence type="ECO:0000313" key="11">
    <source>
        <dbReference type="EMBL" id="VEI01014.1"/>
    </source>
</evidence>
<dbReference type="Pfam" id="PF00082">
    <property type="entry name" value="Peptidase_S8"/>
    <property type="match status" value="1"/>
</dbReference>
<dbReference type="STRING" id="266748.HY04_07355"/>
<evidence type="ECO:0000256" key="4">
    <source>
        <dbReference type="ARBA" id="ARBA00022801"/>
    </source>
</evidence>
<dbReference type="InterPro" id="IPR023828">
    <property type="entry name" value="Peptidase_S8_Ser-AS"/>
</dbReference>
<dbReference type="GO" id="GO:0006508">
    <property type="term" value="P:proteolysis"/>
    <property type="evidence" value="ECO:0007669"/>
    <property type="project" value="UniProtKB-KW"/>
</dbReference>
<accession>A0A3S4V412</accession>
<dbReference type="Pfam" id="PF18962">
    <property type="entry name" value="Por_Secre_tail"/>
    <property type="match status" value="1"/>
</dbReference>
<reference evidence="10 12" key="1">
    <citation type="submission" date="2014-07" db="EMBL/GenBank/DDBJ databases">
        <authorList>
            <person name="Pisani N.G."/>
            <person name="Newman J.D."/>
        </authorList>
    </citation>
    <scope>NUCLEOTIDE SEQUENCE [LARGE SCALE GENOMIC DNA]</scope>
    <source>
        <strain evidence="10 12">LMG 24720</strain>
    </source>
</reference>
<dbReference type="KEGG" id="cant:NCTC13489_02480"/>
<feature type="domain" description="Peptidase S8/S53" evidence="8">
    <location>
        <begin position="173"/>
        <end position="647"/>
    </location>
</feature>
<dbReference type="Gene3D" id="2.60.120.1290">
    <property type="match status" value="1"/>
</dbReference>
<keyword evidence="5 7" id="KW-0720">Serine protease</keyword>
<evidence type="ECO:0000313" key="12">
    <source>
        <dbReference type="Proteomes" id="UP000028349"/>
    </source>
</evidence>
<dbReference type="PRINTS" id="PR00723">
    <property type="entry name" value="SUBTILISIN"/>
</dbReference>
<dbReference type="PROSITE" id="PS51892">
    <property type="entry name" value="SUBTILASE"/>
    <property type="match status" value="1"/>
</dbReference>
<comment type="similarity">
    <text evidence="1 7">Belongs to the peptidase S8 family.</text>
</comment>
<dbReference type="NCBIfam" id="TIGR04183">
    <property type="entry name" value="Por_Secre_tail"/>
    <property type="match status" value="1"/>
</dbReference>
<dbReference type="SUPFAM" id="SSF52743">
    <property type="entry name" value="Subtilisin-like"/>
    <property type="match status" value="1"/>
</dbReference>
<evidence type="ECO:0000259" key="9">
    <source>
        <dbReference type="Pfam" id="PF18962"/>
    </source>
</evidence>
<feature type="active site" description="Charge relay system" evidence="6 7">
    <location>
        <position position="254"/>
    </location>
</feature>
<reference evidence="11 13" key="2">
    <citation type="submission" date="2018-12" db="EMBL/GenBank/DDBJ databases">
        <authorList>
            <consortium name="Pathogen Informatics"/>
        </authorList>
    </citation>
    <scope>NUCLEOTIDE SEQUENCE [LARGE SCALE GENOMIC DNA]</scope>
    <source>
        <strain evidence="11 13">NCTC13489</strain>
    </source>
</reference>
<name>A0A3S4V412_9FLAO</name>
<keyword evidence="12" id="KW-1185">Reference proteome</keyword>
<gene>
    <name evidence="11" type="primary">vpr</name>
    <name evidence="10" type="ORF">HY04_07355</name>
    <name evidence="11" type="ORF">NCTC13489_02480</name>
</gene>
<feature type="active site" description="Charge relay system" evidence="6 7">
    <location>
        <position position="597"/>
    </location>
</feature>
<dbReference type="InterPro" id="IPR026444">
    <property type="entry name" value="Secre_tail"/>
</dbReference>
<dbReference type="AlphaFoldDB" id="A0A3S4V412"/>
<dbReference type="GO" id="GO:0004252">
    <property type="term" value="F:serine-type endopeptidase activity"/>
    <property type="evidence" value="ECO:0007669"/>
    <property type="project" value="UniProtKB-UniRule"/>
</dbReference>
<dbReference type="PANTHER" id="PTHR43806:SF11">
    <property type="entry name" value="CEREVISIN-RELATED"/>
    <property type="match status" value="1"/>
</dbReference>
<dbReference type="Proteomes" id="UP000270036">
    <property type="component" value="Chromosome"/>
</dbReference>
<dbReference type="RefSeq" id="WP_034718612.1">
    <property type="nucleotide sequence ID" value="NZ_FOIX01000001.1"/>
</dbReference>
<proteinExistence type="inferred from homology"/>
<evidence type="ECO:0000256" key="6">
    <source>
        <dbReference type="PIRSR" id="PIRSR615500-1"/>
    </source>
</evidence>
<dbReference type="PROSITE" id="PS00138">
    <property type="entry name" value="SUBTILASE_SER"/>
    <property type="match status" value="1"/>
</dbReference>
<evidence type="ECO:0000313" key="13">
    <source>
        <dbReference type="Proteomes" id="UP000270036"/>
    </source>
</evidence>
<evidence type="ECO:0000259" key="8">
    <source>
        <dbReference type="Pfam" id="PF00082"/>
    </source>
</evidence>
<dbReference type="EC" id="3.4.21.-" evidence="11"/>
<dbReference type="EMBL" id="JPEP01000002">
    <property type="protein sequence ID" value="KEY18326.1"/>
    <property type="molecule type" value="Genomic_DNA"/>
</dbReference>
<evidence type="ECO:0000256" key="1">
    <source>
        <dbReference type="ARBA" id="ARBA00011073"/>
    </source>
</evidence>
<organism evidence="11 13">
    <name type="scientific">Kaistella antarctica</name>
    <dbReference type="NCBI Taxonomy" id="266748"/>
    <lineage>
        <taxon>Bacteria</taxon>
        <taxon>Pseudomonadati</taxon>
        <taxon>Bacteroidota</taxon>
        <taxon>Flavobacteriia</taxon>
        <taxon>Flavobacteriales</taxon>
        <taxon>Weeksellaceae</taxon>
        <taxon>Chryseobacterium group</taxon>
        <taxon>Kaistella</taxon>
    </lineage>
</organism>
<dbReference type="InterPro" id="IPR050131">
    <property type="entry name" value="Peptidase_S8_subtilisin-like"/>
</dbReference>
<evidence type="ECO:0000256" key="2">
    <source>
        <dbReference type="ARBA" id="ARBA00022670"/>
    </source>
</evidence>
<dbReference type="InterPro" id="IPR000209">
    <property type="entry name" value="Peptidase_S8/S53_dom"/>
</dbReference>
<keyword evidence="4 7" id="KW-0378">Hydrolase</keyword>
<protein>
    <submittedName>
        <fullName evidence="11">Minor extracellular protease vpr</fullName>
        <ecNumber evidence="11">3.4.21.-</ecNumber>
    </submittedName>
</protein>
<keyword evidence="2 7" id="KW-0645">Protease</keyword>
<evidence type="ECO:0000256" key="7">
    <source>
        <dbReference type="PROSITE-ProRule" id="PRU01240"/>
    </source>
</evidence>
<dbReference type="PROSITE" id="PS00137">
    <property type="entry name" value="SUBTILASE_HIS"/>
    <property type="match status" value="1"/>
</dbReference>
<feature type="active site" description="Charge relay system" evidence="6 7">
    <location>
        <position position="182"/>
    </location>
</feature>